<name>A0A1J5SFC9_9ZZZZ</name>
<dbReference type="InterPro" id="IPR033738">
    <property type="entry name" value="AsnB_N"/>
</dbReference>
<sequence>MCGIVGIFDMRGRREAPPEVVARMNHSQFHRGPDEGGVHLEPGVALGHRRLSIIDLASGQQPLFNEDGSVAVVFNGEIYNYRSLILELQALGHVFHSRSDTEVIVHAWEAWGEACLSRFRGMFAFALWDRKRETLFLARDRMGVKPLFYAALPDGNFLFASELKGLLAHGGLSRQIDPCAVEEYFALGYIAEPRSIFMFAKKLPPGHCLTLRRGRPLPPTREYWDLKFTLDNPLSQRDACAELGARLEESVKLRMISEVPLGAFLSGGVDSSAVVALMAGLSREPVITCSIGFAERAFNETEFADMVAARYRTRHHVERVESDDFDLIDTLARLYDEPFADSSAIPTYRVCQLARKHVTVALSGDGGDESFGGYRRYRMHLMEERLRGSLPAALRRPLFGLLGRVYPKADWAPKMFRAKTSFEAMARGSVEAYFHSVCIMRDSMRRQLFSPSFKAKLGGYHARELFLGHAASAGTTEPLALIQYLDLKTYLVGDINTKVDRASMAHSLEVREPLMDHPLLEWLATLPSSYKVQGQTGKVLLKKAMEPLLPREVLYRPKMGFAVPLARWFRGPLKARVRQALLGPHLTDTGMFDSACLRRLVEDHESGERDHCAPIWSLLMFEAFVRNCAHGQGVAGSNDVDEVSGVSADGSPLRLAS</sequence>
<dbReference type="InterPro" id="IPR017932">
    <property type="entry name" value="GATase_2_dom"/>
</dbReference>
<comment type="similarity">
    <text evidence="1">Belongs to the asparagine synthetase family.</text>
</comment>
<keyword evidence="4" id="KW-0315">Glutamine amidotransferase</keyword>
<dbReference type="GO" id="GO:0005524">
    <property type="term" value="F:ATP binding"/>
    <property type="evidence" value="ECO:0007669"/>
    <property type="project" value="UniProtKB-KW"/>
</dbReference>
<comment type="caution">
    <text evidence="6">The sequence shown here is derived from an EMBL/GenBank/DDBJ whole genome shotgun (WGS) entry which is preliminary data.</text>
</comment>
<dbReference type="InterPro" id="IPR029055">
    <property type="entry name" value="Ntn_hydrolases_N"/>
</dbReference>
<dbReference type="PANTHER" id="PTHR43284:SF1">
    <property type="entry name" value="ASPARAGINE SYNTHETASE"/>
    <property type="match status" value="1"/>
</dbReference>
<proteinExistence type="inferred from homology"/>
<evidence type="ECO:0000256" key="2">
    <source>
        <dbReference type="ARBA" id="ARBA00022741"/>
    </source>
</evidence>
<dbReference type="SUPFAM" id="SSF52402">
    <property type="entry name" value="Adenine nucleotide alpha hydrolases-like"/>
    <property type="match status" value="1"/>
</dbReference>
<dbReference type="GO" id="GO:0004066">
    <property type="term" value="F:asparagine synthase (glutamine-hydrolyzing) activity"/>
    <property type="evidence" value="ECO:0007669"/>
    <property type="project" value="UniProtKB-EC"/>
</dbReference>
<keyword evidence="3" id="KW-0067">ATP-binding</keyword>
<dbReference type="NCBIfam" id="TIGR01536">
    <property type="entry name" value="asn_synth_AEB"/>
    <property type="match status" value="1"/>
</dbReference>
<accession>A0A1J5SFC9</accession>
<evidence type="ECO:0000256" key="1">
    <source>
        <dbReference type="ARBA" id="ARBA00005752"/>
    </source>
</evidence>
<dbReference type="EMBL" id="MLJW01000039">
    <property type="protein sequence ID" value="OIR07127.1"/>
    <property type="molecule type" value="Genomic_DNA"/>
</dbReference>
<evidence type="ECO:0000256" key="3">
    <source>
        <dbReference type="ARBA" id="ARBA00022840"/>
    </source>
</evidence>
<gene>
    <name evidence="6" type="primary">asnB_5</name>
    <name evidence="6" type="ORF">GALL_107160</name>
</gene>
<dbReference type="InterPro" id="IPR006426">
    <property type="entry name" value="Asn_synth_AEB"/>
</dbReference>
<dbReference type="CDD" id="cd01991">
    <property type="entry name" value="Asn_synthase_B_C"/>
    <property type="match status" value="1"/>
</dbReference>
<dbReference type="CDD" id="cd00712">
    <property type="entry name" value="AsnB"/>
    <property type="match status" value="1"/>
</dbReference>
<dbReference type="Pfam" id="PF13537">
    <property type="entry name" value="GATase_7"/>
    <property type="match status" value="1"/>
</dbReference>
<dbReference type="Gene3D" id="3.60.20.10">
    <property type="entry name" value="Glutamine Phosphoribosylpyrophosphate, subunit 1, domain 1"/>
    <property type="match status" value="1"/>
</dbReference>
<dbReference type="GO" id="GO:0006529">
    <property type="term" value="P:asparagine biosynthetic process"/>
    <property type="evidence" value="ECO:0007669"/>
    <property type="project" value="InterPro"/>
</dbReference>
<dbReference type="GO" id="GO:0005829">
    <property type="term" value="C:cytosol"/>
    <property type="evidence" value="ECO:0007669"/>
    <property type="project" value="TreeGrafter"/>
</dbReference>
<dbReference type="AlphaFoldDB" id="A0A1J5SFC9"/>
<feature type="domain" description="Glutamine amidotransferase type-2" evidence="5">
    <location>
        <begin position="2"/>
        <end position="214"/>
    </location>
</feature>
<dbReference type="PIRSF" id="PIRSF001589">
    <property type="entry name" value="Asn_synthetase_glu-h"/>
    <property type="match status" value="1"/>
</dbReference>
<keyword evidence="2" id="KW-0547">Nucleotide-binding</keyword>
<protein>
    <submittedName>
        <fullName evidence="6">Asparagine synthetase 1</fullName>
        <ecNumber evidence="6">6.3.5.4</ecNumber>
    </submittedName>
</protein>
<dbReference type="PANTHER" id="PTHR43284">
    <property type="entry name" value="ASPARAGINE SYNTHETASE (GLUTAMINE-HYDROLYZING)"/>
    <property type="match status" value="1"/>
</dbReference>
<dbReference type="NCBIfam" id="TIGR03108">
    <property type="entry name" value="eps_aminotran_1"/>
    <property type="match status" value="1"/>
</dbReference>
<dbReference type="InterPro" id="IPR014729">
    <property type="entry name" value="Rossmann-like_a/b/a_fold"/>
</dbReference>
<evidence type="ECO:0000259" key="5">
    <source>
        <dbReference type="PROSITE" id="PS51278"/>
    </source>
</evidence>
<dbReference type="PROSITE" id="PS51278">
    <property type="entry name" value="GATASE_TYPE_2"/>
    <property type="match status" value="1"/>
</dbReference>
<organism evidence="6">
    <name type="scientific">mine drainage metagenome</name>
    <dbReference type="NCBI Taxonomy" id="410659"/>
    <lineage>
        <taxon>unclassified sequences</taxon>
        <taxon>metagenomes</taxon>
        <taxon>ecological metagenomes</taxon>
    </lineage>
</organism>
<keyword evidence="6" id="KW-0436">Ligase</keyword>
<dbReference type="Pfam" id="PF00733">
    <property type="entry name" value="Asn_synthase"/>
    <property type="match status" value="1"/>
</dbReference>
<dbReference type="SUPFAM" id="SSF56235">
    <property type="entry name" value="N-terminal nucleophile aminohydrolases (Ntn hydrolases)"/>
    <property type="match status" value="1"/>
</dbReference>
<dbReference type="InterPro" id="IPR017539">
    <property type="entry name" value="XrtA_amidotfase"/>
</dbReference>
<dbReference type="EC" id="6.3.5.4" evidence="6"/>
<reference evidence="6" key="1">
    <citation type="submission" date="2016-10" db="EMBL/GenBank/DDBJ databases">
        <title>Sequence of Gallionella enrichment culture.</title>
        <authorList>
            <person name="Poehlein A."/>
            <person name="Muehling M."/>
            <person name="Daniel R."/>
        </authorList>
    </citation>
    <scope>NUCLEOTIDE SEQUENCE</scope>
</reference>
<dbReference type="Gene3D" id="3.40.50.620">
    <property type="entry name" value="HUPs"/>
    <property type="match status" value="2"/>
</dbReference>
<evidence type="ECO:0000313" key="6">
    <source>
        <dbReference type="EMBL" id="OIR07127.1"/>
    </source>
</evidence>
<dbReference type="InterPro" id="IPR001962">
    <property type="entry name" value="Asn_synthase"/>
</dbReference>
<evidence type="ECO:0000256" key="4">
    <source>
        <dbReference type="ARBA" id="ARBA00022962"/>
    </source>
</evidence>
<dbReference type="InterPro" id="IPR051786">
    <property type="entry name" value="ASN_synthetase/amidase"/>
</dbReference>